<dbReference type="GO" id="GO:0044027">
    <property type="term" value="P:negative regulation of gene expression via chromosomal CpG island methylation"/>
    <property type="evidence" value="ECO:0007669"/>
    <property type="project" value="TreeGrafter"/>
</dbReference>
<dbReference type="Pfam" id="PF00145">
    <property type="entry name" value="DNA_methylase"/>
    <property type="match status" value="1"/>
</dbReference>
<dbReference type="PANTHER" id="PTHR10629:SF52">
    <property type="entry name" value="DNA (CYTOSINE-5)-METHYLTRANSFERASE 1"/>
    <property type="match status" value="1"/>
</dbReference>
<keyword evidence="5" id="KW-0680">Restriction system</keyword>
<evidence type="ECO:0000256" key="5">
    <source>
        <dbReference type="ARBA" id="ARBA00022747"/>
    </source>
</evidence>
<comment type="similarity">
    <text evidence="7">Belongs to the class I-like SAM-binding methyltransferase superfamily. C5-methyltransferase family.</text>
</comment>
<keyword evidence="3 7" id="KW-0808">Transferase</keyword>
<dbReference type="PROSITE" id="PS51679">
    <property type="entry name" value="SAM_MT_C5"/>
    <property type="match status" value="1"/>
</dbReference>
<dbReference type="AlphaFoldDB" id="A0A7G9L6A5"/>
<comment type="catalytic activity">
    <reaction evidence="6">
        <text>a 2'-deoxycytidine in DNA + S-adenosyl-L-methionine = a 5-methyl-2'-deoxycytidine in DNA + S-adenosyl-L-homocysteine + H(+)</text>
        <dbReference type="Rhea" id="RHEA:13681"/>
        <dbReference type="Rhea" id="RHEA-COMP:11369"/>
        <dbReference type="Rhea" id="RHEA-COMP:11370"/>
        <dbReference type="ChEBI" id="CHEBI:15378"/>
        <dbReference type="ChEBI" id="CHEBI:57856"/>
        <dbReference type="ChEBI" id="CHEBI:59789"/>
        <dbReference type="ChEBI" id="CHEBI:85452"/>
        <dbReference type="ChEBI" id="CHEBI:85454"/>
        <dbReference type="EC" id="2.1.1.37"/>
    </reaction>
</comment>
<dbReference type="RefSeq" id="WP_187481110.1">
    <property type="nucleotide sequence ID" value="NZ_CP060695.1"/>
</dbReference>
<dbReference type="Proteomes" id="UP000515808">
    <property type="component" value="Chromosome"/>
</dbReference>
<evidence type="ECO:0000256" key="7">
    <source>
        <dbReference type="PROSITE-ProRule" id="PRU01016"/>
    </source>
</evidence>
<sequence length="568" mass="64876">MKKLTVLDFFCGAGGFSEGFRQKGFKIVKGYDNWQPAINTYNHNFETDSVVKNILDFKSSTEEINLLPDTDIIIGSPPCVSFSSSNNSGKADKSLGLELTKCFLRIVAVKKHQKNSILKAWYMENVVNSKKYINQIYSFEDLDLVEWALKNNIAPNNVALNLLDNTTIINSADYGSYQARKRAISGEIIKIGRLIIPKATHSNNKKDTLQEWNTLSKLLQKLPKPNCKKSSRKVIDPVYNSITINLNQLTDHFYDSGLYKSEWRQSREHKVNHYCMGKMSFPENKEKPSRTITATKSGTSREALIYKSEYSRKGNGEYRSPTVREAASIMGFPFSYQFLGTLHSKWRLVGNAVCPSVSRVFANEVLNQYNLPNSIDLKLVKEPNLIDVQNLNNFKEKVFDKQPKRTKNSRFRRHPIKAGNLTVTLSNFDIEKNTKATDKWYTSIQYGTGLGYKNQKVEDDFYKTIEPIILEEKTGPQFVKTINKGFSEKIGSSSDLQKMYEEQIAFENLLEPTELVEKINEIITQIKFKNTDYIQSDTIVFKNKDIIPMSQVFALYAINKITTIANSN</sequence>
<organism evidence="8 9">
    <name type="scientific">Polaribacter pectinis</name>
    <dbReference type="NCBI Taxonomy" id="2738844"/>
    <lineage>
        <taxon>Bacteria</taxon>
        <taxon>Pseudomonadati</taxon>
        <taxon>Bacteroidota</taxon>
        <taxon>Flavobacteriia</taxon>
        <taxon>Flavobacteriales</taxon>
        <taxon>Flavobacteriaceae</taxon>
    </lineage>
</organism>
<dbReference type="EC" id="2.1.1.37" evidence="1"/>
<dbReference type="InterPro" id="IPR001525">
    <property type="entry name" value="C5_MeTfrase"/>
</dbReference>
<evidence type="ECO:0000313" key="9">
    <source>
        <dbReference type="Proteomes" id="UP000515808"/>
    </source>
</evidence>
<proteinExistence type="inferred from homology"/>
<dbReference type="REBASE" id="442779">
    <property type="entry name" value="M.PspL12M9ORF7995P"/>
</dbReference>
<keyword evidence="4 7" id="KW-0949">S-adenosyl-L-methionine</keyword>
<dbReference type="InterPro" id="IPR029063">
    <property type="entry name" value="SAM-dependent_MTases_sf"/>
</dbReference>
<accession>A0A7G9L6A5</accession>
<evidence type="ECO:0000313" key="8">
    <source>
        <dbReference type="EMBL" id="QNM84154.1"/>
    </source>
</evidence>
<evidence type="ECO:0000256" key="3">
    <source>
        <dbReference type="ARBA" id="ARBA00022679"/>
    </source>
</evidence>
<dbReference type="Gene3D" id="3.40.50.150">
    <property type="entry name" value="Vaccinia Virus protein VP39"/>
    <property type="match status" value="1"/>
</dbReference>
<evidence type="ECO:0000256" key="1">
    <source>
        <dbReference type="ARBA" id="ARBA00011975"/>
    </source>
</evidence>
<evidence type="ECO:0000256" key="2">
    <source>
        <dbReference type="ARBA" id="ARBA00022603"/>
    </source>
</evidence>
<dbReference type="GO" id="GO:0003677">
    <property type="term" value="F:DNA binding"/>
    <property type="evidence" value="ECO:0007669"/>
    <property type="project" value="TreeGrafter"/>
</dbReference>
<evidence type="ECO:0000256" key="6">
    <source>
        <dbReference type="ARBA" id="ARBA00047422"/>
    </source>
</evidence>
<dbReference type="SUPFAM" id="SSF53335">
    <property type="entry name" value="S-adenosyl-L-methionine-dependent methyltransferases"/>
    <property type="match status" value="1"/>
</dbReference>
<name>A0A7G9L6A5_9FLAO</name>
<dbReference type="InterPro" id="IPR018117">
    <property type="entry name" value="C5_DNA_meth_AS"/>
</dbReference>
<evidence type="ECO:0000256" key="4">
    <source>
        <dbReference type="ARBA" id="ARBA00022691"/>
    </source>
</evidence>
<gene>
    <name evidence="8" type="ORF">H9W90_07995</name>
</gene>
<dbReference type="KEGG" id="ppec:H9W90_07995"/>
<dbReference type="Gene3D" id="3.90.120.10">
    <property type="entry name" value="DNA Methylase, subunit A, domain 2"/>
    <property type="match status" value="1"/>
</dbReference>
<dbReference type="PANTHER" id="PTHR10629">
    <property type="entry name" value="CYTOSINE-SPECIFIC METHYLTRANSFERASE"/>
    <property type="match status" value="1"/>
</dbReference>
<dbReference type="PROSITE" id="PS00094">
    <property type="entry name" value="C5_MTASE_1"/>
    <property type="match status" value="1"/>
</dbReference>
<keyword evidence="2 7" id="KW-0489">Methyltransferase</keyword>
<feature type="active site" evidence="7">
    <location>
        <position position="79"/>
    </location>
</feature>
<dbReference type="GO" id="GO:0003886">
    <property type="term" value="F:DNA (cytosine-5-)-methyltransferase activity"/>
    <property type="evidence" value="ECO:0007669"/>
    <property type="project" value="UniProtKB-EC"/>
</dbReference>
<dbReference type="EMBL" id="CP060695">
    <property type="protein sequence ID" value="QNM84154.1"/>
    <property type="molecule type" value="Genomic_DNA"/>
</dbReference>
<dbReference type="GO" id="GO:0009307">
    <property type="term" value="P:DNA restriction-modification system"/>
    <property type="evidence" value="ECO:0007669"/>
    <property type="project" value="UniProtKB-KW"/>
</dbReference>
<protein>
    <recommendedName>
        <fullName evidence="1">DNA (cytosine-5-)-methyltransferase</fullName>
        <ecNumber evidence="1">2.1.1.37</ecNumber>
    </recommendedName>
</protein>
<dbReference type="GO" id="GO:0032259">
    <property type="term" value="P:methylation"/>
    <property type="evidence" value="ECO:0007669"/>
    <property type="project" value="UniProtKB-KW"/>
</dbReference>
<dbReference type="InterPro" id="IPR050390">
    <property type="entry name" value="C5-Methyltransferase"/>
</dbReference>
<reference evidence="8 9" key="1">
    <citation type="submission" date="2020-08" db="EMBL/GenBank/DDBJ databases">
        <title>Polaribacter sp. L12M9 isolated from gut of the Korean scallop.</title>
        <authorList>
            <person name="Jeong Y.S."/>
        </authorList>
    </citation>
    <scope>NUCLEOTIDE SEQUENCE [LARGE SCALE GENOMIC DNA]</scope>
    <source>
        <strain evidence="8 9">L12M9</strain>
    </source>
</reference>
<keyword evidence="9" id="KW-1185">Reference proteome</keyword>